<dbReference type="InterPro" id="IPR011717">
    <property type="entry name" value="TPR-4"/>
</dbReference>
<dbReference type="PROSITE" id="PS50043">
    <property type="entry name" value="HTH_LUXR_2"/>
    <property type="match status" value="1"/>
</dbReference>
<dbReference type="GO" id="GO:0042802">
    <property type="term" value="F:identical protein binding"/>
    <property type="evidence" value="ECO:0007669"/>
    <property type="project" value="InterPro"/>
</dbReference>
<accession>A0A929B8I1</accession>
<gene>
    <name evidence="4" type="ORF">IQ251_12160</name>
</gene>
<dbReference type="SMART" id="SM00421">
    <property type="entry name" value="HTH_LUXR"/>
    <property type="match status" value="1"/>
</dbReference>
<dbReference type="PANTHER" id="PTHR16305">
    <property type="entry name" value="TESTICULAR SOLUBLE ADENYLYL CYCLASE"/>
    <property type="match status" value="1"/>
</dbReference>
<dbReference type="GO" id="GO:0006355">
    <property type="term" value="P:regulation of DNA-templated transcription"/>
    <property type="evidence" value="ECO:0007669"/>
    <property type="project" value="InterPro"/>
</dbReference>
<dbReference type="CDD" id="cd06170">
    <property type="entry name" value="LuxR_C_like"/>
    <property type="match status" value="1"/>
</dbReference>
<dbReference type="InterPro" id="IPR016032">
    <property type="entry name" value="Sig_transdc_resp-reg_C-effctor"/>
</dbReference>
<keyword evidence="2" id="KW-0067">ATP-binding</keyword>
<dbReference type="InterPro" id="IPR000792">
    <property type="entry name" value="Tscrpt_reg_LuxR_C"/>
</dbReference>
<dbReference type="Pfam" id="PF07721">
    <property type="entry name" value="TPR_4"/>
    <property type="match status" value="3"/>
</dbReference>
<protein>
    <submittedName>
        <fullName evidence="4">AAA family ATPase</fullName>
    </submittedName>
</protein>
<dbReference type="Gene3D" id="3.40.50.300">
    <property type="entry name" value="P-loop containing nucleotide triphosphate hydrolases"/>
    <property type="match status" value="1"/>
</dbReference>
<dbReference type="Gene3D" id="1.25.40.10">
    <property type="entry name" value="Tetratricopeptide repeat domain"/>
    <property type="match status" value="1"/>
</dbReference>
<dbReference type="InterPro" id="IPR041664">
    <property type="entry name" value="AAA_16"/>
</dbReference>
<name>A0A929B8I1_9PSEU</name>
<dbReference type="RefSeq" id="WP_193928648.1">
    <property type="nucleotide sequence ID" value="NZ_JADEYC010000019.1"/>
</dbReference>
<dbReference type="GO" id="GO:0005524">
    <property type="term" value="F:ATP binding"/>
    <property type="evidence" value="ECO:0007669"/>
    <property type="project" value="UniProtKB-KW"/>
</dbReference>
<organism evidence="4 5">
    <name type="scientific">Saccharopolyspora montiporae</name>
    <dbReference type="NCBI Taxonomy" id="2781240"/>
    <lineage>
        <taxon>Bacteria</taxon>
        <taxon>Bacillati</taxon>
        <taxon>Actinomycetota</taxon>
        <taxon>Actinomycetes</taxon>
        <taxon>Pseudonocardiales</taxon>
        <taxon>Pseudonocardiaceae</taxon>
        <taxon>Saccharopolyspora</taxon>
    </lineage>
</organism>
<comment type="caution">
    <text evidence="4">The sequence shown here is derived from an EMBL/GenBank/DDBJ whole genome shotgun (WGS) entry which is preliminary data.</text>
</comment>
<evidence type="ECO:0000313" key="4">
    <source>
        <dbReference type="EMBL" id="MBE9375197.1"/>
    </source>
</evidence>
<dbReference type="PANTHER" id="PTHR16305:SF35">
    <property type="entry name" value="TRANSCRIPTIONAL ACTIVATOR DOMAIN"/>
    <property type="match status" value="1"/>
</dbReference>
<dbReference type="EMBL" id="JADEYC010000019">
    <property type="protein sequence ID" value="MBE9375197.1"/>
    <property type="molecule type" value="Genomic_DNA"/>
</dbReference>
<dbReference type="InterPro" id="IPR027417">
    <property type="entry name" value="P-loop_NTPase"/>
</dbReference>
<evidence type="ECO:0000256" key="1">
    <source>
        <dbReference type="ARBA" id="ARBA00022741"/>
    </source>
</evidence>
<dbReference type="Pfam" id="PF00196">
    <property type="entry name" value="GerE"/>
    <property type="match status" value="1"/>
</dbReference>
<dbReference type="GO" id="GO:0005737">
    <property type="term" value="C:cytoplasm"/>
    <property type="evidence" value="ECO:0007669"/>
    <property type="project" value="TreeGrafter"/>
</dbReference>
<evidence type="ECO:0000259" key="3">
    <source>
        <dbReference type="PROSITE" id="PS50043"/>
    </source>
</evidence>
<dbReference type="GO" id="GO:0004016">
    <property type="term" value="F:adenylate cyclase activity"/>
    <property type="evidence" value="ECO:0007669"/>
    <property type="project" value="TreeGrafter"/>
</dbReference>
<dbReference type="SUPFAM" id="SSF52540">
    <property type="entry name" value="P-loop containing nucleoside triphosphate hydrolases"/>
    <property type="match status" value="1"/>
</dbReference>
<dbReference type="AlphaFoldDB" id="A0A929B8I1"/>
<dbReference type="Proteomes" id="UP000598360">
    <property type="component" value="Unassembled WGS sequence"/>
</dbReference>
<proteinExistence type="predicted"/>
<evidence type="ECO:0000313" key="5">
    <source>
        <dbReference type="Proteomes" id="UP000598360"/>
    </source>
</evidence>
<reference evidence="4" key="1">
    <citation type="submission" date="2020-10" db="EMBL/GenBank/DDBJ databases">
        <title>Diversity and distribution of actinomycetes associated with coral in the coast of Hainan.</title>
        <authorList>
            <person name="Li F."/>
        </authorList>
    </citation>
    <scope>NUCLEOTIDE SEQUENCE</scope>
    <source>
        <strain evidence="4">HNM0983</strain>
    </source>
</reference>
<dbReference type="SUPFAM" id="SSF46894">
    <property type="entry name" value="C-terminal effector domain of the bipartite response regulators"/>
    <property type="match status" value="1"/>
</dbReference>
<dbReference type="InterPro" id="IPR011990">
    <property type="entry name" value="TPR-like_helical_dom_sf"/>
</dbReference>
<feature type="domain" description="HTH luxR-type" evidence="3">
    <location>
        <begin position="834"/>
        <end position="899"/>
    </location>
</feature>
<keyword evidence="5" id="KW-1185">Reference proteome</keyword>
<dbReference type="Gene3D" id="1.10.10.10">
    <property type="entry name" value="Winged helix-like DNA-binding domain superfamily/Winged helix DNA-binding domain"/>
    <property type="match status" value="1"/>
</dbReference>
<sequence>MTSRRRGHAPVGRQRELAELERLLASARGGSPELVFVEGPAGIGKTALVEHFLERHQLTPQRGIGMLWEQTVRFGVVDQLLQAAPAAGPATALPPDTAPVQAAEQLLTCWAETEPEAVVVDDAHHADIASLQALLSAYRRTTTHELLVVLVVRDDLMPRELRREHVLRIGPLGPGEVRTLAMLHSGRDLPAPTVQRLTAHTGGNPEYVRDLLDELPARAWLDWQPVLPAPRGLAAETARRLDSCGYAARRFVESAAVLGSTAAVAEAAELAGIDDAVQALDEACSHGLVSTVAGHGLLQLTFASPLVHAAVYASLPPLQRSDLHRRAADRAEDEDARLSHLVAITPHPDAELAAELDAFAVRQSGQGAWSVAGNALLNASRLSPTREDREQRLLRAVDAMVGAGDLISAGAFAPQLEGMPPSALRDAVLGYLAIQRGRAAEAELLLTRAWQQCDPQREPETAALICQRRVLHSLSRWHGPDLVSWGRQAMSLADPDEPSAVESEAIMGLGLAATGEPRQAERTYRQVVERVSRGAQSQRVQMGKGWLDLALDRPQTARRELESAMPGEYRMGSTRISLWAHGWLARTLFALGDWDEALQTVDRAAVLLQESGLDLCRPLVHWTGAQIYALRGDFDSAEAHLAHTTSASGHNYETMLAPSCMAKAHFAEARSDYEGVLRALDPLVQLHPRNGIDEPGFWPWHDIYANALVMDNRPQEADEFLAPFEQLARQREHRSSQARLGYARGRVLAAGGDIDAAKDVFERSVQLLAALPLPYERARVHFAYGQTLRRAGKRKEADVVMQRAREAYAALGADAYVVRCDRELKAGGVYARRDAVDLTELTPQEHAVVRLVAAGVTNKQAAQELFVSVKTVQFHLTRIYAKLGIRSRSELAARFHSGI</sequence>
<dbReference type="PRINTS" id="PR00038">
    <property type="entry name" value="HTHLUXR"/>
</dbReference>
<dbReference type="SUPFAM" id="SSF48452">
    <property type="entry name" value="TPR-like"/>
    <property type="match status" value="2"/>
</dbReference>
<dbReference type="InterPro" id="IPR036388">
    <property type="entry name" value="WH-like_DNA-bd_sf"/>
</dbReference>
<keyword evidence="1" id="KW-0547">Nucleotide-binding</keyword>
<dbReference type="GO" id="GO:0003677">
    <property type="term" value="F:DNA binding"/>
    <property type="evidence" value="ECO:0007669"/>
    <property type="project" value="InterPro"/>
</dbReference>
<dbReference type="Pfam" id="PF13191">
    <property type="entry name" value="AAA_16"/>
    <property type="match status" value="1"/>
</dbReference>
<evidence type="ECO:0000256" key="2">
    <source>
        <dbReference type="ARBA" id="ARBA00022840"/>
    </source>
</evidence>